<accession>A0A849JVG1</accession>
<name>A0A849JVG1_9MICO</name>
<dbReference type="EMBL" id="JABFAJ010000006">
    <property type="protein sequence ID" value="NNU26584.1"/>
    <property type="molecule type" value="Genomic_DNA"/>
</dbReference>
<keyword evidence="1" id="KW-0732">Signal</keyword>
<evidence type="ECO:0000313" key="3">
    <source>
        <dbReference type="Proteomes" id="UP000557204"/>
    </source>
</evidence>
<dbReference type="RefSeq" id="WP_171246103.1">
    <property type="nucleotide sequence ID" value="NZ_JABFAJ010000006.1"/>
</dbReference>
<protein>
    <recommendedName>
        <fullName evidence="4">Secreted protein</fullName>
    </recommendedName>
</protein>
<dbReference type="Proteomes" id="UP000557204">
    <property type="component" value="Unassembled WGS sequence"/>
</dbReference>
<dbReference type="InterPro" id="IPR006311">
    <property type="entry name" value="TAT_signal"/>
</dbReference>
<gene>
    <name evidence="2" type="ORF">HLI28_03385</name>
</gene>
<keyword evidence="3" id="KW-1185">Reference proteome</keyword>
<reference evidence="2 3" key="1">
    <citation type="submission" date="2020-05" db="EMBL/GenBank/DDBJ databases">
        <title>Genome sequence of Isoptericola sp. JC619 isolated from Chilika lagoon, India.</title>
        <authorList>
            <person name="Kumar D."/>
            <person name="Appam K."/>
            <person name="Gandham S."/>
            <person name="Uppada J."/>
            <person name="Sasikala C."/>
            <person name="Venkata Ramana C."/>
        </authorList>
    </citation>
    <scope>NUCLEOTIDE SEQUENCE [LARGE SCALE GENOMIC DNA]</scope>
    <source>
        <strain evidence="2 3">JC619</strain>
    </source>
</reference>
<evidence type="ECO:0008006" key="4">
    <source>
        <dbReference type="Google" id="ProtNLM"/>
    </source>
</evidence>
<evidence type="ECO:0000256" key="1">
    <source>
        <dbReference type="SAM" id="SignalP"/>
    </source>
</evidence>
<proteinExistence type="predicted"/>
<feature type="signal peptide" evidence="1">
    <location>
        <begin position="1"/>
        <end position="27"/>
    </location>
</feature>
<dbReference type="PROSITE" id="PS51318">
    <property type="entry name" value="TAT"/>
    <property type="match status" value="1"/>
</dbReference>
<feature type="chain" id="PRO_5032462303" description="Secreted protein" evidence="1">
    <location>
        <begin position="28"/>
        <end position="163"/>
    </location>
</feature>
<organism evidence="2 3">
    <name type="scientific">Isoptericola sediminis</name>
    <dbReference type="NCBI Taxonomy" id="2733572"/>
    <lineage>
        <taxon>Bacteria</taxon>
        <taxon>Bacillati</taxon>
        <taxon>Actinomycetota</taxon>
        <taxon>Actinomycetes</taxon>
        <taxon>Micrococcales</taxon>
        <taxon>Promicromonosporaceae</taxon>
        <taxon>Isoptericola</taxon>
    </lineage>
</organism>
<dbReference type="AlphaFoldDB" id="A0A849JVG1"/>
<comment type="caution">
    <text evidence="2">The sequence shown here is derived from an EMBL/GenBank/DDBJ whole genome shotgun (WGS) entry which is preliminary data.</text>
</comment>
<sequence length="163" mass="16817">MSVRRRLLAVTATCLVALGLTAVPAQADDVVVTESDGVFQADGTYQASSTWAPGNTATLWASCSPDGDATVAVRFDATDEGVNFFDFFPTLEVWGQSDSGFIPAGTLGGSAAMRVVSGEKNTKATTASFFVATSGDVVIYPVTFEVPHLNCPSGKGAIPADGE</sequence>
<evidence type="ECO:0000313" key="2">
    <source>
        <dbReference type="EMBL" id="NNU26584.1"/>
    </source>
</evidence>